<reference evidence="2" key="1">
    <citation type="journal article" date="2014" name="Int. J. Syst. Evol. Microbiol.">
        <title>Complete genome sequence of Corynebacterium casei LMG S-19264T (=DSM 44701T), isolated from a smear-ripened cheese.</title>
        <authorList>
            <consortium name="US DOE Joint Genome Institute (JGI-PGF)"/>
            <person name="Walter F."/>
            <person name="Albersmeier A."/>
            <person name="Kalinowski J."/>
            <person name="Ruckert C."/>
        </authorList>
    </citation>
    <scope>NUCLEOTIDE SEQUENCE</scope>
    <source>
        <strain evidence="2">CGMCC 1.15448</strain>
    </source>
</reference>
<comment type="caution">
    <text evidence="2">The sequence shown here is derived from an EMBL/GenBank/DDBJ whole genome shotgun (WGS) entry which is preliminary data.</text>
</comment>
<protein>
    <submittedName>
        <fullName evidence="2">Conjugative transposon protein TraN</fullName>
    </submittedName>
</protein>
<dbReference type="EMBL" id="BMJC01000001">
    <property type="protein sequence ID" value="GGA92899.1"/>
    <property type="molecule type" value="Genomic_DNA"/>
</dbReference>
<organism evidence="2 3">
    <name type="scientific">Puia dinghuensis</name>
    <dbReference type="NCBI Taxonomy" id="1792502"/>
    <lineage>
        <taxon>Bacteria</taxon>
        <taxon>Pseudomonadati</taxon>
        <taxon>Bacteroidota</taxon>
        <taxon>Chitinophagia</taxon>
        <taxon>Chitinophagales</taxon>
        <taxon>Chitinophagaceae</taxon>
        <taxon>Puia</taxon>
    </lineage>
</organism>
<keyword evidence="3" id="KW-1185">Reference proteome</keyword>
<evidence type="ECO:0000313" key="3">
    <source>
        <dbReference type="Proteomes" id="UP000607559"/>
    </source>
</evidence>
<dbReference type="NCBIfam" id="TIGR03780">
    <property type="entry name" value="Bac_Flav_CT_N"/>
    <property type="match status" value="1"/>
</dbReference>
<proteinExistence type="predicted"/>
<accession>A0A8J2UBM8</accession>
<feature type="chain" id="PRO_5035263752" evidence="1">
    <location>
        <begin position="22"/>
        <end position="283"/>
    </location>
</feature>
<gene>
    <name evidence="2" type="ORF">GCM10011511_15390</name>
</gene>
<dbReference type="RefSeq" id="WP_188930155.1">
    <property type="nucleotide sequence ID" value="NZ_BMJC01000001.1"/>
</dbReference>
<dbReference type="Pfam" id="PF13595">
    <property type="entry name" value="DUF4138"/>
    <property type="match status" value="1"/>
</dbReference>
<evidence type="ECO:0000313" key="2">
    <source>
        <dbReference type="EMBL" id="GGA92899.1"/>
    </source>
</evidence>
<evidence type="ECO:0000256" key="1">
    <source>
        <dbReference type="SAM" id="SignalP"/>
    </source>
</evidence>
<feature type="signal peptide" evidence="1">
    <location>
        <begin position="1"/>
        <end position="21"/>
    </location>
</feature>
<dbReference type="InterPro" id="IPR022298">
    <property type="entry name" value="Conjug_transposon_TraN"/>
</dbReference>
<dbReference type="AlphaFoldDB" id="A0A8J2UBM8"/>
<sequence length="283" mass="31659">MKPSITTFLFAFLVSLSTLHAQQSALPLPPSTLIPHYLLPVGYNTTTVLVFAAPVKPVDRGDRDIIAQKQPGAENVLKIKAARKNFPITNLHVFTEDGKIFTFDVIYTDSVSSTYNLSTLSYPVPPNGQSIILLSNEPVNTVDMQAFVDRVKDLPASHHGPVDNRNKMSIRLDNVCIAGSMMFFRFQLRNHSNIDYNMNFLRLYIRDRVKSKRTSVQEKEILPVYEDGNTTISGDSSIVHVIAVPTFTLAGGKQFIVESYEKNGGRSLTLFVRNKTILKARKL</sequence>
<dbReference type="Proteomes" id="UP000607559">
    <property type="component" value="Unassembled WGS sequence"/>
</dbReference>
<reference evidence="2" key="2">
    <citation type="submission" date="2020-09" db="EMBL/GenBank/DDBJ databases">
        <authorList>
            <person name="Sun Q."/>
            <person name="Zhou Y."/>
        </authorList>
    </citation>
    <scope>NUCLEOTIDE SEQUENCE</scope>
    <source>
        <strain evidence="2">CGMCC 1.15448</strain>
    </source>
</reference>
<keyword evidence="1" id="KW-0732">Signal</keyword>
<name>A0A8J2UBM8_9BACT</name>